<feature type="region of interest" description="Disordered" evidence="1">
    <location>
        <begin position="26"/>
        <end position="47"/>
    </location>
</feature>
<dbReference type="Proteomes" id="UP000694005">
    <property type="component" value="Chromosome A03"/>
</dbReference>
<evidence type="ECO:0000313" key="3">
    <source>
        <dbReference type="Proteomes" id="UP000694005"/>
    </source>
</evidence>
<dbReference type="Gramene" id="A03p27470.2_BraZ1">
    <property type="protein sequence ID" value="A03p27470.2_BraZ1.CDS"/>
    <property type="gene ID" value="A03g27470.2_BraZ1"/>
</dbReference>
<gene>
    <name evidence="2" type="ORF">BRAPAZ1V2_A03P27470.2</name>
</gene>
<sequence length="105" mass="11974">MTKKNLLNLQKKKLVISFSLLEQEEMGTQNTQTDNQPTATLPTTSCKKHVNDDNATFLANLKDRFTELVNTPMDEHKTCFKNTMDKVLSQFSISPKDDAPKKLTR</sequence>
<dbReference type="PANTHER" id="PTHR33622">
    <property type="entry name" value="OS03G0724500 PROTEIN"/>
    <property type="match status" value="1"/>
</dbReference>
<proteinExistence type="predicted"/>
<evidence type="ECO:0000313" key="2">
    <source>
        <dbReference type="EMBL" id="CAG7881404.1"/>
    </source>
</evidence>
<protein>
    <submittedName>
        <fullName evidence="2">Uncharacterized protein</fullName>
    </submittedName>
</protein>
<reference evidence="2 3" key="1">
    <citation type="submission" date="2021-07" db="EMBL/GenBank/DDBJ databases">
        <authorList>
            <consortium name="Genoscope - CEA"/>
            <person name="William W."/>
        </authorList>
    </citation>
    <scope>NUCLEOTIDE SEQUENCE [LARGE SCALE GENOMIC DNA]</scope>
</reference>
<feature type="compositionally biased region" description="Polar residues" evidence="1">
    <location>
        <begin position="26"/>
        <end position="45"/>
    </location>
</feature>
<name>A0A8D9GJ14_BRACM</name>
<dbReference type="AlphaFoldDB" id="A0A8D9GJ14"/>
<dbReference type="EMBL" id="LS974619">
    <property type="protein sequence ID" value="CAG7881404.1"/>
    <property type="molecule type" value="Genomic_DNA"/>
</dbReference>
<organism evidence="2 3">
    <name type="scientific">Brassica campestris</name>
    <name type="common">Field mustard</name>
    <dbReference type="NCBI Taxonomy" id="3711"/>
    <lineage>
        <taxon>Eukaryota</taxon>
        <taxon>Viridiplantae</taxon>
        <taxon>Streptophyta</taxon>
        <taxon>Embryophyta</taxon>
        <taxon>Tracheophyta</taxon>
        <taxon>Spermatophyta</taxon>
        <taxon>Magnoliopsida</taxon>
        <taxon>eudicotyledons</taxon>
        <taxon>Gunneridae</taxon>
        <taxon>Pentapetalae</taxon>
        <taxon>rosids</taxon>
        <taxon>malvids</taxon>
        <taxon>Brassicales</taxon>
        <taxon>Brassicaceae</taxon>
        <taxon>Brassiceae</taxon>
        <taxon>Brassica</taxon>
    </lineage>
</organism>
<evidence type="ECO:0000256" key="1">
    <source>
        <dbReference type="SAM" id="MobiDB-lite"/>
    </source>
</evidence>
<dbReference type="PANTHER" id="PTHR33622:SF17">
    <property type="entry name" value="PROLAMIN-LIKE DOMAIN-CONTAINING PROTEIN"/>
    <property type="match status" value="1"/>
</dbReference>
<accession>A0A8D9GJ14</accession>